<dbReference type="PANTHER" id="PTHR46825">
    <property type="entry name" value="D-ALANYL-D-ALANINE-CARBOXYPEPTIDASE/ENDOPEPTIDASE AMPH"/>
    <property type="match status" value="1"/>
</dbReference>
<dbReference type="AlphaFoldDB" id="A0A4Q7N2A5"/>
<dbReference type="Pfam" id="PF00144">
    <property type="entry name" value="Beta-lactamase"/>
    <property type="match status" value="1"/>
</dbReference>
<protein>
    <submittedName>
        <fullName evidence="2">CubicO group peptidase (Beta-lactamase class C family)</fullName>
    </submittedName>
</protein>
<accession>A0A4Q7N2A5</accession>
<evidence type="ECO:0000313" key="3">
    <source>
        <dbReference type="Proteomes" id="UP000293874"/>
    </source>
</evidence>
<gene>
    <name evidence="2" type="ORF">EV199_1318</name>
</gene>
<evidence type="ECO:0000313" key="2">
    <source>
        <dbReference type="EMBL" id="RZS75452.1"/>
    </source>
</evidence>
<dbReference type="InterPro" id="IPR001466">
    <property type="entry name" value="Beta-lactam-related"/>
</dbReference>
<dbReference type="EMBL" id="SGXA01000001">
    <property type="protein sequence ID" value="RZS75452.1"/>
    <property type="molecule type" value="Genomic_DNA"/>
</dbReference>
<name>A0A4Q7N2A5_9BACT</name>
<evidence type="ECO:0000259" key="1">
    <source>
        <dbReference type="Pfam" id="PF00144"/>
    </source>
</evidence>
<dbReference type="InterPro" id="IPR012338">
    <property type="entry name" value="Beta-lactam/transpept-like"/>
</dbReference>
<dbReference type="SUPFAM" id="SSF56601">
    <property type="entry name" value="beta-lactamase/transpeptidase-like"/>
    <property type="match status" value="1"/>
</dbReference>
<proteinExistence type="predicted"/>
<organism evidence="2 3">
    <name type="scientific">Pseudobacter ginsenosidimutans</name>
    <dbReference type="NCBI Taxonomy" id="661488"/>
    <lineage>
        <taxon>Bacteria</taxon>
        <taxon>Pseudomonadati</taxon>
        <taxon>Bacteroidota</taxon>
        <taxon>Chitinophagia</taxon>
        <taxon>Chitinophagales</taxon>
        <taxon>Chitinophagaceae</taxon>
        <taxon>Pseudobacter</taxon>
    </lineage>
</organism>
<sequence>MPVIKKKLIGFLICGFLLSFSICYGQEVKKSTLQFTGDNPLRTALDSAIDQSVRQYLQDKRAVGISIGVLVNNKASFYNYGETKAGNKKLPGKNTLYEIGSITKAFTGILLAGAVLDQKIDPENDIREYLEGDYPNLEYNGASILVKDLANHTSTITRIFPNMWERPEYDSLNPLKGYDRTLLYEGLHAMKMDTFPGRVSSYSNMAVALLGTILEDVYEQPWFQLLSEEILEPLQMKETRIDLRGSPDAVIALPHNDQREPCPLWDISRLPAMGALRSTTSDLIRFIQANNDDELPAIALSHQTTYGTIREGLGFNWFIHTTPEGYQVFEHGGGTGGSRSSLECLPGLRSGFVILTNSLANRKELEKQLESIVIKLARN</sequence>
<comment type="caution">
    <text evidence="2">The sequence shown here is derived from an EMBL/GenBank/DDBJ whole genome shotgun (WGS) entry which is preliminary data.</text>
</comment>
<dbReference type="PANTHER" id="PTHR46825:SF9">
    <property type="entry name" value="BETA-LACTAMASE-RELATED DOMAIN-CONTAINING PROTEIN"/>
    <property type="match status" value="1"/>
</dbReference>
<reference evidence="2 3" key="1">
    <citation type="submission" date="2019-02" db="EMBL/GenBank/DDBJ databases">
        <title>Genomic Encyclopedia of Type Strains, Phase IV (KMG-IV): sequencing the most valuable type-strain genomes for metagenomic binning, comparative biology and taxonomic classification.</title>
        <authorList>
            <person name="Goeker M."/>
        </authorList>
    </citation>
    <scope>NUCLEOTIDE SEQUENCE [LARGE SCALE GENOMIC DNA]</scope>
    <source>
        <strain evidence="2 3">DSM 18116</strain>
    </source>
</reference>
<dbReference type="OrthoDB" id="9793489at2"/>
<feature type="domain" description="Beta-lactamase-related" evidence="1">
    <location>
        <begin position="49"/>
        <end position="365"/>
    </location>
</feature>
<dbReference type="RefSeq" id="WP_130539819.1">
    <property type="nucleotide sequence ID" value="NZ_CP042431.1"/>
</dbReference>
<dbReference type="Proteomes" id="UP000293874">
    <property type="component" value="Unassembled WGS sequence"/>
</dbReference>
<keyword evidence="3" id="KW-1185">Reference proteome</keyword>
<dbReference type="InterPro" id="IPR050491">
    <property type="entry name" value="AmpC-like"/>
</dbReference>
<dbReference type="Gene3D" id="3.40.710.10">
    <property type="entry name" value="DD-peptidase/beta-lactamase superfamily"/>
    <property type="match status" value="1"/>
</dbReference>